<accession>A0AAF3JB88</accession>
<organism evidence="2 3">
    <name type="scientific">Mesorhabditis belari</name>
    <dbReference type="NCBI Taxonomy" id="2138241"/>
    <lineage>
        <taxon>Eukaryota</taxon>
        <taxon>Metazoa</taxon>
        <taxon>Ecdysozoa</taxon>
        <taxon>Nematoda</taxon>
        <taxon>Chromadorea</taxon>
        <taxon>Rhabditida</taxon>
        <taxon>Rhabditina</taxon>
        <taxon>Rhabditomorpha</taxon>
        <taxon>Rhabditoidea</taxon>
        <taxon>Rhabditidae</taxon>
        <taxon>Mesorhabditinae</taxon>
        <taxon>Mesorhabditis</taxon>
    </lineage>
</organism>
<feature type="region of interest" description="Disordered" evidence="1">
    <location>
        <begin position="662"/>
        <end position="685"/>
    </location>
</feature>
<feature type="region of interest" description="Disordered" evidence="1">
    <location>
        <begin position="979"/>
        <end position="1024"/>
    </location>
</feature>
<feature type="region of interest" description="Disordered" evidence="1">
    <location>
        <begin position="727"/>
        <end position="758"/>
    </location>
</feature>
<keyword evidence="2" id="KW-1185">Reference proteome</keyword>
<feature type="compositionally biased region" description="Polar residues" evidence="1">
    <location>
        <begin position="1015"/>
        <end position="1024"/>
    </location>
</feature>
<proteinExistence type="predicted"/>
<dbReference type="WBParaSite" id="MBELARI_LOCUS7880">
    <property type="protein sequence ID" value="MBELARI_LOCUS7880"/>
    <property type="gene ID" value="MBELARI_LOCUS7880"/>
</dbReference>
<protein>
    <submittedName>
        <fullName evidence="3">Uncharacterized protein</fullName>
    </submittedName>
</protein>
<feature type="compositionally biased region" description="Polar residues" evidence="1">
    <location>
        <begin position="662"/>
        <end position="671"/>
    </location>
</feature>
<evidence type="ECO:0000313" key="2">
    <source>
        <dbReference type="Proteomes" id="UP000887575"/>
    </source>
</evidence>
<dbReference type="AlphaFoldDB" id="A0AAF3JB88"/>
<evidence type="ECO:0000313" key="3">
    <source>
        <dbReference type="WBParaSite" id="MBELARI_LOCUS7880"/>
    </source>
</evidence>
<reference evidence="3" key="1">
    <citation type="submission" date="2024-02" db="UniProtKB">
        <authorList>
            <consortium name="WormBaseParasite"/>
        </authorList>
    </citation>
    <scope>IDENTIFICATION</scope>
</reference>
<name>A0AAF3JB88_9BILA</name>
<sequence length="1024" mass="116236">MTQTGSSLLDFLHAQRFRNLLLEAHNGSSIASNQVRDVVRLLSAFFLDLPLFLPESGEALPTLFVWCELKRDDLGILAKSVLELDVALPPSTHLIDRFSISQSLSHEFGPKSPIIIFVHLGLPLEAILYADHFSDVRSGLILRIFADSSFGFSLTTDHIYYLLHEGIPEEVDRLLEKASSLTNDEIEKFCKTIAKSVLELDVVLGTSRTTAFELFLLGKIEFLFARLSVHSKNLFAKTLPRPPVYLLPNVPIGSPKKGENEEISAHWHLYIYLNILLECLHAANRLQYEMEQVRAILAQYDTQFQPHILSSRGAMRVISSSSQIPPRLLRALLLSLRFTYRDLFSQALAMNWADSQMVAKKYKTLLQEEKENSEETIIQSFFSVADEADLEHITTFLRFVEEKFSPKTTLPSYCLATREIWLEHLFEEKKEGPIRGEDEGEWLRGHIRIEHKVPQPIISTMSYLSTTWTSLPKTDRSLIAITLQIHPKDLCVAKQMSPRSRSNVPIVRGSLSFDQPFALAAMGPSTSTYFERPIAGKDLISEYAAKGSRLLGKGYLPRSGPNATQIAARKRLDERMRRMAETQRELEREVDSETSFLSQLGSITERPRAIEKSPLSDGDLRGENSIKLEEAGKMIQTDLQILSKRLENFTKLFCQRKKRSSIDSANTSITESTKEEENESDLEKGETFIYPSISNRNKLEVEDEEETFQKEEIDQVISNLPPIERLDFSKLSPPPTVGRRVFSTKITQKDKDKDEDEKDIEEIPVYTPVDHFTVKGSLSERSARRQRKLGRIEAADRILDGKWKESKKKEIKKVENWMRLLPLGGTTSERGLPLLRVENALLYDNKAKTSRGVQTRENEATKFTVEAKICSRPDSGIDGSPSNLPSIPFVRAMSKEDVAELIASKKKSDESIIYASVPLSHQPSRTLVEAASPLDSTQRSKLEDSPMHFPQEMNKSPSNPLRPRELWKTEKEQLIKEEGLKCKKSDYPTVDDIMSDWSSERENKKSRNKALPVQNAENANNRST</sequence>
<evidence type="ECO:0000256" key="1">
    <source>
        <dbReference type="SAM" id="MobiDB-lite"/>
    </source>
</evidence>
<feature type="region of interest" description="Disordered" evidence="1">
    <location>
        <begin position="930"/>
        <end position="964"/>
    </location>
</feature>
<dbReference type="Proteomes" id="UP000887575">
    <property type="component" value="Unassembled WGS sequence"/>
</dbReference>